<dbReference type="Proteomes" id="UP000253529">
    <property type="component" value="Unassembled WGS sequence"/>
</dbReference>
<feature type="region of interest" description="Disordered" evidence="1">
    <location>
        <begin position="31"/>
        <end position="53"/>
    </location>
</feature>
<dbReference type="PROSITE" id="PS51257">
    <property type="entry name" value="PROKAR_LIPOPROTEIN"/>
    <property type="match status" value="1"/>
</dbReference>
<reference evidence="3 4" key="1">
    <citation type="submission" date="2018-06" db="EMBL/GenBank/DDBJ databases">
        <title>Genomic Encyclopedia of Type Strains, Phase IV (KMG-IV): sequencing the most valuable type-strain genomes for metagenomic binning, comparative biology and taxonomic classification.</title>
        <authorList>
            <person name="Goeker M."/>
        </authorList>
    </citation>
    <scope>NUCLEOTIDE SEQUENCE [LARGE SCALE GENOMIC DNA]</scope>
    <source>
        <strain evidence="3 4">DSM 24875</strain>
    </source>
</reference>
<dbReference type="AlphaFoldDB" id="A0A366EFA1"/>
<gene>
    <name evidence="3" type="ORF">DFR50_15929</name>
</gene>
<proteinExistence type="predicted"/>
<sequence>MRKTLVRPLLALATLGALAGCSSVESLLPHSDPGTQQLMQGANPRPVAQVSGNPAEKQVALPVVSADINCPEIDIAEGGSAYRVGGAENSSVRYQFNISETARECDPAGPGQAAIKIGVAGNLVIGPAGSPGAYSVPLRIAVTEDATKKQVYSKTYKIEATADATSSGQFRIVADPIVVPMPTLQLINVYSISVGFEGGGAAAPRAHRRKAAG</sequence>
<feature type="signal peptide" evidence="2">
    <location>
        <begin position="1"/>
        <end position="19"/>
    </location>
</feature>
<comment type="caution">
    <text evidence="3">The sequence shown here is derived from an EMBL/GenBank/DDBJ whole genome shotgun (WGS) entry which is preliminary data.</text>
</comment>
<evidence type="ECO:0008006" key="5">
    <source>
        <dbReference type="Google" id="ProtNLM"/>
    </source>
</evidence>
<organism evidence="3 4">
    <name type="scientific">Roseiarcus fermentans</name>
    <dbReference type="NCBI Taxonomy" id="1473586"/>
    <lineage>
        <taxon>Bacteria</taxon>
        <taxon>Pseudomonadati</taxon>
        <taxon>Pseudomonadota</taxon>
        <taxon>Alphaproteobacteria</taxon>
        <taxon>Hyphomicrobiales</taxon>
        <taxon>Roseiarcaceae</taxon>
        <taxon>Roseiarcus</taxon>
    </lineage>
</organism>
<evidence type="ECO:0000256" key="2">
    <source>
        <dbReference type="SAM" id="SignalP"/>
    </source>
</evidence>
<keyword evidence="4" id="KW-1185">Reference proteome</keyword>
<dbReference type="EMBL" id="QNRK01000059">
    <property type="protein sequence ID" value="RBP01084.1"/>
    <property type="molecule type" value="Genomic_DNA"/>
</dbReference>
<name>A0A366EFA1_9HYPH</name>
<evidence type="ECO:0000313" key="3">
    <source>
        <dbReference type="EMBL" id="RBP01084.1"/>
    </source>
</evidence>
<keyword evidence="2" id="KW-0732">Signal</keyword>
<feature type="chain" id="PRO_5016900988" description="Lipoprotein" evidence="2">
    <location>
        <begin position="20"/>
        <end position="213"/>
    </location>
</feature>
<accession>A0A366EFA1</accession>
<evidence type="ECO:0000256" key="1">
    <source>
        <dbReference type="SAM" id="MobiDB-lite"/>
    </source>
</evidence>
<evidence type="ECO:0000313" key="4">
    <source>
        <dbReference type="Proteomes" id="UP000253529"/>
    </source>
</evidence>
<protein>
    <recommendedName>
        <fullName evidence="5">Lipoprotein</fullName>
    </recommendedName>
</protein>